<protein>
    <recommendedName>
        <fullName evidence="7">Multiple EGF-like-domain protein 3</fullName>
    </recommendedName>
</protein>
<reference evidence="5 6" key="1">
    <citation type="submission" date="2018-03" db="EMBL/GenBank/DDBJ databases">
        <title>Draft Genome Sequences of the Obligatory Marine Myxobacteria Enhygromyxa salina SWB007.</title>
        <authorList>
            <person name="Poehlein A."/>
            <person name="Moghaddam J.A."/>
            <person name="Harms H."/>
            <person name="Alanjari M."/>
            <person name="Koenig G.M."/>
            <person name="Daniel R."/>
            <person name="Schaeberle T.F."/>
        </authorList>
    </citation>
    <scope>NUCLEOTIDE SEQUENCE [LARGE SCALE GENOMIC DNA]</scope>
    <source>
        <strain evidence="5 6">SWB007</strain>
    </source>
</reference>
<dbReference type="AlphaFoldDB" id="A0A2S9XNA1"/>
<dbReference type="Proteomes" id="UP000238823">
    <property type="component" value="Unassembled WGS sequence"/>
</dbReference>
<proteinExistence type="predicted"/>
<dbReference type="RefSeq" id="WP_244924060.1">
    <property type="nucleotide sequence ID" value="NZ_PVNL01000142.1"/>
</dbReference>
<evidence type="ECO:0000256" key="4">
    <source>
        <dbReference type="SAM" id="SignalP"/>
    </source>
</evidence>
<gene>
    <name evidence="5" type="ORF">ENSA7_78700</name>
</gene>
<evidence type="ECO:0000256" key="2">
    <source>
        <dbReference type="ARBA" id="ARBA00022737"/>
    </source>
</evidence>
<evidence type="ECO:0000313" key="5">
    <source>
        <dbReference type="EMBL" id="PRP94333.1"/>
    </source>
</evidence>
<evidence type="ECO:0000313" key="6">
    <source>
        <dbReference type="Proteomes" id="UP000238823"/>
    </source>
</evidence>
<dbReference type="NCBIfam" id="TIGR02232">
    <property type="entry name" value="myxo_disulf_rpt"/>
    <property type="match status" value="1"/>
</dbReference>
<keyword evidence="3" id="KW-1015">Disulfide bond</keyword>
<evidence type="ECO:0000256" key="1">
    <source>
        <dbReference type="ARBA" id="ARBA00022729"/>
    </source>
</evidence>
<sequence>MFRSSCFIALAGVMAMVVGCWSGEGSLGLPCETQQHCGVGLECVAGYCGGEPSDALCGNGYLDPGEGCDDADRNAEDAACRPDCTPETCGDGVQGPTEICDDGNTNPGDGCSPTCMPETGCGNAVVDPGEACDDGGESASCDDDCTAPACGDGNLNETVGEQCDDDDPLCLDNCTLPLLWDDMEVDTPSVAWTHELVSGGPVVADNWSVTGRNALGRRSWDSGLPATTSGDVRLITPTLDLAPFVGEGIELRFDHARKFSDCGLAPSYEGAVVEVSVDGGPYEVITPEDGYTPPVVGDGLCDMNPNPLDGQQAFTLDTDYLTETFDLSAYAGSSIAVGFRVGWDCGNCPVDQTGRGWFIDNVMISRK</sequence>
<feature type="signal peptide" evidence="4">
    <location>
        <begin position="1"/>
        <end position="22"/>
    </location>
</feature>
<dbReference type="PROSITE" id="PS51257">
    <property type="entry name" value="PROKAR_LIPOPROTEIN"/>
    <property type="match status" value="1"/>
</dbReference>
<dbReference type="InterPro" id="IPR011936">
    <property type="entry name" value="Myxo_disulph_rpt"/>
</dbReference>
<keyword evidence="2" id="KW-0677">Repeat</keyword>
<name>A0A2S9XNA1_9BACT</name>
<evidence type="ECO:0000256" key="3">
    <source>
        <dbReference type="ARBA" id="ARBA00023157"/>
    </source>
</evidence>
<organism evidence="5 6">
    <name type="scientific">Enhygromyxa salina</name>
    <dbReference type="NCBI Taxonomy" id="215803"/>
    <lineage>
        <taxon>Bacteria</taxon>
        <taxon>Pseudomonadati</taxon>
        <taxon>Myxococcota</taxon>
        <taxon>Polyangia</taxon>
        <taxon>Nannocystales</taxon>
        <taxon>Nannocystaceae</taxon>
        <taxon>Enhygromyxa</taxon>
    </lineage>
</organism>
<feature type="chain" id="PRO_5015771328" description="Multiple EGF-like-domain protein 3" evidence="4">
    <location>
        <begin position="23"/>
        <end position="367"/>
    </location>
</feature>
<keyword evidence="1 4" id="KW-0732">Signal</keyword>
<comment type="caution">
    <text evidence="5">The sequence shown here is derived from an EMBL/GenBank/DDBJ whole genome shotgun (WGS) entry which is preliminary data.</text>
</comment>
<evidence type="ECO:0008006" key="7">
    <source>
        <dbReference type="Google" id="ProtNLM"/>
    </source>
</evidence>
<accession>A0A2S9XNA1</accession>
<dbReference type="EMBL" id="PVNL01000142">
    <property type="protein sequence ID" value="PRP94333.1"/>
    <property type="molecule type" value="Genomic_DNA"/>
</dbReference>